<evidence type="ECO:0000313" key="2">
    <source>
        <dbReference type="Proteomes" id="UP000251402"/>
    </source>
</evidence>
<reference evidence="1" key="1">
    <citation type="submission" date="2019-08" db="EMBL/GenBank/DDBJ databases">
        <title>Comparative genome analysis confer to the adaptation heavy metal polluted environment.</title>
        <authorList>
            <person name="Li Y."/>
        </authorList>
    </citation>
    <scope>NUCLEOTIDE SEQUENCE [LARGE SCALE GENOMIC DNA]</scope>
    <source>
        <strain evidence="1">P1</strain>
    </source>
</reference>
<dbReference type="RefSeq" id="WP_146750070.1">
    <property type="nucleotide sequence ID" value="NZ_CP043450.1"/>
</dbReference>
<dbReference type="Proteomes" id="UP000251402">
    <property type="component" value="Chromosome"/>
</dbReference>
<keyword evidence="2" id="KW-1185">Reference proteome</keyword>
<organism evidence="1 2">
    <name type="scientific">Mucilaginibacter rubeus</name>
    <dbReference type="NCBI Taxonomy" id="2027860"/>
    <lineage>
        <taxon>Bacteria</taxon>
        <taxon>Pseudomonadati</taxon>
        <taxon>Bacteroidota</taxon>
        <taxon>Sphingobacteriia</taxon>
        <taxon>Sphingobacteriales</taxon>
        <taxon>Sphingobacteriaceae</taxon>
        <taxon>Mucilaginibacter</taxon>
    </lineage>
</organism>
<protein>
    <submittedName>
        <fullName evidence="1">Uncharacterized protein</fullName>
    </submittedName>
</protein>
<dbReference type="EMBL" id="CP043450">
    <property type="protein sequence ID" value="QEM11164.1"/>
    <property type="molecule type" value="Genomic_DNA"/>
</dbReference>
<dbReference type="AlphaFoldDB" id="A0A5C1HZR7"/>
<name>A0A5C1HZR7_9SPHI</name>
<evidence type="ECO:0000313" key="1">
    <source>
        <dbReference type="EMBL" id="QEM11164.1"/>
    </source>
</evidence>
<accession>A0A5C1HZR7</accession>
<gene>
    <name evidence="1" type="ORF">DEO27_014415</name>
</gene>
<proteinExistence type="predicted"/>
<dbReference type="OrthoDB" id="799697at2"/>
<sequence length="163" mass="19104">MFEVFYLGLKWKLVTKTEIVKWADDIILAEAEPDYFFIELAMSKNINEVIALIGNRMNKSTDPIAGRVLLSLTFNQLNNTTISLQRACDILDGIALLNTLTNWERGHFFQFYDEIQELFRPDDIENLRLEILTFLSVYKDKFNFDNYEEWGIISNQIATFFPN</sequence>
<dbReference type="KEGG" id="mrub:DEO27_014415"/>